<dbReference type="SUPFAM" id="SSF48452">
    <property type="entry name" value="TPR-like"/>
    <property type="match status" value="1"/>
</dbReference>
<protein>
    <submittedName>
        <fullName evidence="1">SusD/RagB family nutrient-binding outer membrane lipoprotein</fullName>
    </submittedName>
</protein>
<sequence>MKQFHKIALGFLAVAALTQSCMKKMQDTNTDPNLLYDTRPEFLFTDATKSYTLPGRTQLLNKYSTSLRYMQYIVGDNADKDAMEAPYCDPGKVNFPDPGSDGTLYSDHFNGVGRDMSKIIDKINNTESPLLRNAYTDLKAICTIMRVYDAWRVADMYGALPYSQAFRPTEYAVPDFDFNWTLYLQFDQELKASADVLKAKSKDQKDISKQDFFYGGKTDSWIKFANTLRIKIAQRYEKRNAAHLAGVLTDIAGNYGSQIISSNAESFGYNNLQDWNNDVNDINAIQNVYVSAFPFVEFLKSTRDPRLPLMVRENDWGTNYKPYTSVRDFGIPASKTELNEPSRNTSRFMGKHVFSASSGSAYDWWGQAKTHSFTYTSGSGTATATLNFISLIQGRLFVKNGGFRDVDANVMHDDEKIVDGNTIKMRTSLLSYAETCFMMAEIAAKGGNSLGKSAAQWYDEGVTASFNDYKQKGIEQGTPRAADAQLGDFLTRYPYKGLESVYSQAWVNFLTQPEEAWAMWKRTGYPQFSTYVPGGVNKIGDGSGIAYLESLYTGSQNLLIPRRAVIPVSATEMLGNIGNAVKAMQAKDADYGVDRLDTRGRIWWDMK</sequence>
<dbReference type="InterPro" id="IPR041662">
    <property type="entry name" value="SusD-like_2"/>
</dbReference>
<dbReference type="OrthoDB" id="9766256at2"/>
<dbReference type="InterPro" id="IPR011990">
    <property type="entry name" value="TPR-like_helical_dom_sf"/>
</dbReference>
<gene>
    <name evidence="1" type="ORF">ECE50_016165</name>
</gene>
<accession>A0A433WFR5</accession>
<dbReference type="AlphaFoldDB" id="A0A433WFR5"/>
<keyword evidence="1" id="KW-0449">Lipoprotein</keyword>
<dbReference type="PROSITE" id="PS51257">
    <property type="entry name" value="PROKAR_LIPOPROTEIN"/>
    <property type="match status" value="1"/>
</dbReference>
<reference evidence="1" key="1">
    <citation type="submission" date="2020-05" db="EMBL/GenBank/DDBJ databases">
        <title>Chitinophaga laudate sp. nov., isolated from a tropical peat swamp.</title>
        <authorList>
            <person name="Goh C.B.S."/>
            <person name="Lee M.S."/>
            <person name="Parimannan S."/>
            <person name="Pasbakhsh P."/>
            <person name="Yule C.M."/>
            <person name="Rajandas H."/>
            <person name="Loke S."/>
            <person name="Croft L."/>
            <person name="Tan J.B.L."/>
        </authorList>
    </citation>
    <scope>NUCLEOTIDE SEQUENCE</scope>
    <source>
        <strain evidence="1">Mgbs1</strain>
    </source>
</reference>
<evidence type="ECO:0000313" key="2">
    <source>
        <dbReference type="Proteomes" id="UP000281028"/>
    </source>
</evidence>
<keyword evidence="2" id="KW-1185">Reference proteome</keyword>
<name>A0A433WFR5_9BACT</name>
<dbReference type="EMBL" id="RIAR02000001">
    <property type="protein sequence ID" value="NSL88375.1"/>
    <property type="molecule type" value="Genomic_DNA"/>
</dbReference>
<evidence type="ECO:0000313" key="1">
    <source>
        <dbReference type="EMBL" id="NSL88375.1"/>
    </source>
</evidence>
<proteinExistence type="predicted"/>
<dbReference type="Gene3D" id="1.25.40.390">
    <property type="match status" value="2"/>
</dbReference>
<comment type="caution">
    <text evidence="1">The sequence shown here is derived from an EMBL/GenBank/DDBJ whole genome shotgun (WGS) entry which is preliminary data.</text>
</comment>
<dbReference type="Pfam" id="PF12771">
    <property type="entry name" value="SusD-like_2"/>
    <property type="match status" value="2"/>
</dbReference>
<organism evidence="1 2">
    <name type="scientific">Chitinophaga solisilvae</name>
    <dbReference type="NCBI Taxonomy" id="1233460"/>
    <lineage>
        <taxon>Bacteria</taxon>
        <taxon>Pseudomonadati</taxon>
        <taxon>Bacteroidota</taxon>
        <taxon>Chitinophagia</taxon>
        <taxon>Chitinophagales</taxon>
        <taxon>Chitinophagaceae</taxon>
        <taxon>Chitinophaga</taxon>
    </lineage>
</organism>
<dbReference type="Proteomes" id="UP000281028">
    <property type="component" value="Unassembled WGS sequence"/>
</dbReference>